<evidence type="ECO:0000256" key="1">
    <source>
        <dbReference type="ARBA" id="ARBA00004651"/>
    </source>
</evidence>
<protein>
    <submittedName>
        <fullName evidence="11">Cation transporter</fullName>
    </submittedName>
</protein>
<keyword evidence="3" id="KW-0813">Transport</keyword>
<organism evidence="11 12">
    <name type="scientific">Veillonella montpellierensis DNF00314</name>
    <dbReference type="NCBI Taxonomy" id="1401067"/>
    <lineage>
        <taxon>Bacteria</taxon>
        <taxon>Bacillati</taxon>
        <taxon>Bacillota</taxon>
        <taxon>Negativicutes</taxon>
        <taxon>Veillonellales</taxon>
        <taxon>Veillonellaceae</taxon>
        <taxon>Veillonella</taxon>
    </lineage>
</organism>
<evidence type="ECO:0000256" key="6">
    <source>
        <dbReference type="ARBA" id="ARBA00022737"/>
    </source>
</evidence>
<dbReference type="PROSITE" id="PS01271">
    <property type="entry name" value="NA_SULFATE"/>
    <property type="match status" value="1"/>
</dbReference>
<evidence type="ECO:0000256" key="7">
    <source>
        <dbReference type="ARBA" id="ARBA00022989"/>
    </source>
</evidence>
<keyword evidence="4" id="KW-1003">Cell membrane</keyword>
<dbReference type="PANTHER" id="PTHR43652">
    <property type="entry name" value="BASIC AMINO ACID ANTIPORTER YFCC-RELATED"/>
    <property type="match status" value="1"/>
</dbReference>
<dbReference type="Pfam" id="PF03600">
    <property type="entry name" value="CitMHS"/>
    <property type="match status" value="1"/>
</dbReference>
<feature type="transmembrane region" description="Helical" evidence="9">
    <location>
        <begin position="247"/>
        <end position="267"/>
    </location>
</feature>
<feature type="transmembrane region" description="Helical" evidence="9">
    <location>
        <begin position="318"/>
        <end position="348"/>
    </location>
</feature>
<dbReference type="InterPro" id="IPR031312">
    <property type="entry name" value="Na/sul_symport_CS"/>
</dbReference>
<dbReference type="GO" id="GO:0005886">
    <property type="term" value="C:plasma membrane"/>
    <property type="evidence" value="ECO:0007669"/>
    <property type="project" value="UniProtKB-SubCell"/>
</dbReference>
<dbReference type="PRINTS" id="PR00758">
    <property type="entry name" value="ARSENICPUMP"/>
</dbReference>
<evidence type="ECO:0000256" key="2">
    <source>
        <dbReference type="ARBA" id="ARBA00009843"/>
    </source>
</evidence>
<feature type="transmembrane region" description="Helical" evidence="9">
    <location>
        <begin position="279"/>
        <end position="306"/>
    </location>
</feature>
<feature type="transmembrane region" description="Helical" evidence="9">
    <location>
        <begin position="360"/>
        <end position="379"/>
    </location>
</feature>
<dbReference type="eggNOG" id="COG1055">
    <property type="taxonomic scope" value="Bacteria"/>
</dbReference>
<feature type="transmembrane region" description="Helical" evidence="9">
    <location>
        <begin position="399"/>
        <end position="422"/>
    </location>
</feature>
<evidence type="ECO:0000256" key="9">
    <source>
        <dbReference type="SAM" id="Phobius"/>
    </source>
</evidence>
<dbReference type="EMBL" id="JRNT01000006">
    <property type="protein sequence ID" value="KGF47843.1"/>
    <property type="molecule type" value="Genomic_DNA"/>
</dbReference>
<dbReference type="GO" id="GO:0015105">
    <property type="term" value="F:arsenite transmembrane transporter activity"/>
    <property type="evidence" value="ECO:0007669"/>
    <property type="project" value="InterPro"/>
</dbReference>
<evidence type="ECO:0000256" key="3">
    <source>
        <dbReference type="ARBA" id="ARBA00022448"/>
    </source>
</evidence>
<feature type="transmembrane region" description="Helical" evidence="9">
    <location>
        <begin position="56"/>
        <end position="79"/>
    </location>
</feature>
<evidence type="ECO:0000313" key="11">
    <source>
        <dbReference type="EMBL" id="KGF47843.1"/>
    </source>
</evidence>
<gene>
    <name evidence="11" type="ORF">HMPREF0872_01760</name>
</gene>
<dbReference type="RefSeq" id="WP_028257182.1">
    <property type="nucleotide sequence ID" value="NZ_JRNT01000006.1"/>
</dbReference>
<evidence type="ECO:0000259" key="10">
    <source>
        <dbReference type="Pfam" id="PF03600"/>
    </source>
</evidence>
<keyword evidence="6" id="KW-0677">Repeat</keyword>
<feature type="transmembrane region" description="Helical" evidence="9">
    <location>
        <begin position="223"/>
        <end position="241"/>
    </location>
</feature>
<dbReference type="InterPro" id="IPR004680">
    <property type="entry name" value="Cit_transptr-like_dom"/>
</dbReference>
<dbReference type="CDD" id="cd01115">
    <property type="entry name" value="SLC13_permease"/>
    <property type="match status" value="1"/>
</dbReference>
<keyword evidence="8 9" id="KW-0472">Membrane</keyword>
<dbReference type="AlphaFoldDB" id="A0A096ALB0"/>
<evidence type="ECO:0000313" key="12">
    <source>
        <dbReference type="Proteomes" id="UP000029628"/>
    </source>
</evidence>
<feature type="domain" description="Citrate transporter-like" evidence="10">
    <location>
        <begin position="15"/>
        <end position="368"/>
    </location>
</feature>
<evidence type="ECO:0000256" key="5">
    <source>
        <dbReference type="ARBA" id="ARBA00022692"/>
    </source>
</evidence>
<feature type="transmembrane region" description="Helical" evidence="9">
    <location>
        <begin position="24"/>
        <end position="44"/>
    </location>
</feature>
<name>A0A096ALB0_9FIRM</name>
<proteinExistence type="inferred from homology"/>
<feature type="transmembrane region" description="Helical" evidence="9">
    <location>
        <begin position="91"/>
        <end position="122"/>
    </location>
</feature>
<reference evidence="11 12" key="1">
    <citation type="submission" date="2014-07" db="EMBL/GenBank/DDBJ databases">
        <authorList>
            <person name="McCorrison J."/>
            <person name="Sanka R."/>
            <person name="Torralba M."/>
            <person name="Gillis M."/>
            <person name="Haft D.H."/>
            <person name="Methe B."/>
            <person name="Sutton G."/>
            <person name="Nelson K.E."/>
        </authorList>
    </citation>
    <scope>NUCLEOTIDE SEQUENCE [LARGE SCALE GENOMIC DNA]</scope>
    <source>
        <strain evidence="11 12">DNF00314</strain>
    </source>
</reference>
<dbReference type="PANTHER" id="PTHR43652:SF1">
    <property type="entry name" value="RESPONSE REGULATOR"/>
    <property type="match status" value="1"/>
</dbReference>
<sequence>MDAISITLVFLVFAVVMFIWEKIPLSITAMVVAIGLNITGILTPKEVFNGFVDSNVLLFMAMFIVGAAFFETGVAAYVGSLVTKFAKTERMLLVAVMGITGILSGFLSNTGTAAVLIPVVIGIANSSGLKITKLLMPLSMAAAMGGNLSLIGAPGNMIAQSNLESILHMKFGFFDYGIIGLPVLIIGILFFTTIGFKLLPNQSSRTPDSTYEQINDYSDVPMWKKWIASIVLIATIIGMIFEDYIGIKLYITAWIGALVLVATGVINETQAVKSIDMKTILLFVGSLALASSLVKTGAGTLIATTIINTMGTNPDPFIMMTVLFLITAILTNVMSNTAACALMVPIAISLSAQIGADPKAVLVAIVIGSSCAYATPIGMPANTMVYNVAGYSFMDYIKAGGPLVIVSIIVSLVLLPIFFPFYP</sequence>
<evidence type="ECO:0000256" key="8">
    <source>
        <dbReference type="ARBA" id="ARBA00023136"/>
    </source>
</evidence>
<keyword evidence="7 9" id="KW-1133">Transmembrane helix</keyword>
<dbReference type="InterPro" id="IPR051679">
    <property type="entry name" value="DASS-Related_Transporters"/>
</dbReference>
<comment type="similarity">
    <text evidence="2">Belongs to the CitM (TC 2.A.11) transporter family.</text>
</comment>
<evidence type="ECO:0000256" key="4">
    <source>
        <dbReference type="ARBA" id="ARBA00022475"/>
    </source>
</evidence>
<accession>A0A096ALB0</accession>
<comment type="subcellular location">
    <subcellularLocation>
        <location evidence="1">Cell membrane</location>
        <topology evidence="1">Multi-pass membrane protein</topology>
    </subcellularLocation>
</comment>
<dbReference type="InterPro" id="IPR000802">
    <property type="entry name" value="Arsenical_pump_ArsB"/>
</dbReference>
<dbReference type="Proteomes" id="UP000029628">
    <property type="component" value="Unassembled WGS sequence"/>
</dbReference>
<feature type="transmembrane region" description="Helical" evidence="9">
    <location>
        <begin position="173"/>
        <end position="196"/>
    </location>
</feature>
<keyword evidence="12" id="KW-1185">Reference proteome</keyword>
<keyword evidence="5 9" id="KW-0812">Transmembrane</keyword>
<comment type="caution">
    <text evidence="11">The sequence shown here is derived from an EMBL/GenBank/DDBJ whole genome shotgun (WGS) entry which is preliminary data.</text>
</comment>